<name>A0A9Q8PKI8_PASFU</name>
<dbReference type="Proteomes" id="UP000756132">
    <property type="component" value="Chromosome 12"/>
</dbReference>
<dbReference type="KEGG" id="ffu:CLAFUR5_13458"/>
<gene>
    <name evidence="2" type="ORF">CLAFUR5_13458</name>
</gene>
<dbReference type="EMBL" id="CP090174">
    <property type="protein sequence ID" value="UJO24153.1"/>
    <property type="molecule type" value="Genomic_DNA"/>
</dbReference>
<proteinExistence type="predicted"/>
<reference evidence="2" key="2">
    <citation type="journal article" date="2022" name="Microb. Genom.">
        <title>A chromosome-scale genome assembly of the tomato pathogen Cladosporium fulvum reveals a compartmentalized genome architecture and the presence of a dispensable chromosome.</title>
        <authorList>
            <person name="Zaccaron A.Z."/>
            <person name="Chen L.H."/>
            <person name="Samaras A."/>
            <person name="Stergiopoulos I."/>
        </authorList>
    </citation>
    <scope>NUCLEOTIDE SEQUENCE</scope>
    <source>
        <strain evidence="2">Race5_Kim</strain>
    </source>
</reference>
<evidence type="ECO:0000313" key="2">
    <source>
        <dbReference type="EMBL" id="UJO24153.1"/>
    </source>
</evidence>
<dbReference type="AlphaFoldDB" id="A0A9Q8PKI8"/>
<accession>A0A9Q8PKI8</accession>
<evidence type="ECO:0000313" key="3">
    <source>
        <dbReference type="Proteomes" id="UP000756132"/>
    </source>
</evidence>
<protein>
    <submittedName>
        <fullName evidence="2">Uncharacterized protein</fullName>
    </submittedName>
</protein>
<feature type="region of interest" description="Disordered" evidence="1">
    <location>
        <begin position="1"/>
        <end position="27"/>
    </location>
</feature>
<keyword evidence="3" id="KW-1185">Reference proteome</keyword>
<feature type="compositionally biased region" description="Polar residues" evidence="1">
    <location>
        <begin position="15"/>
        <end position="27"/>
    </location>
</feature>
<evidence type="ECO:0000256" key="1">
    <source>
        <dbReference type="SAM" id="MobiDB-lite"/>
    </source>
</evidence>
<sequence>MTSRNTSKHVHFDASTENYTSANSRGSATYDRISSQYCPGRYASPEGYEKEDYSFWDRGIEIEEGPDIYDKGRRILDPAIARLRARERAMWLDDVVYNEALDNSSLAAGSN</sequence>
<dbReference type="OrthoDB" id="10458211at2759"/>
<reference evidence="2" key="1">
    <citation type="submission" date="2021-12" db="EMBL/GenBank/DDBJ databases">
        <authorList>
            <person name="Zaccaron A."/>
            <person name="Stergiopoulos I."/>
        </authorList>
    </citation>
    <scope>NUCLEOTIDE SEQUENCE</scope>
    <source>
        <strain evidence="2">Race5_Kim</strain>
    </source>
</reference>
<dbReference type="RefSeq" id="XP_047768519.1">
    <property type="nucleotide sequence ID" value="XM_047912606.1"/>
</dbReference>
<organism evidence="2 3">
    <name type="scientific">Passalora fulva</name>
    <name type="common">Tomato leaf mold</name>
    <name type="synonym">Cladosporium fulvum</name>
    <dbReference type="NCBI Taxonomy" id="5499"/>
    <lineage>
        <taxon>Eukaryota</taxon>
        <taxon>Fungi</taxon>
        <taxon>Dikarya</taxon>
        <taxon>Ascomycota</taxon>
        <taxon>Pezizomycotina</taxon>
        <taxon>Dothideomycetes</taxon>
        <taxon>Dothideomycetidae</taxon>
        <taxon>Mycosphaerellales</taxon>
        <taxon>Mycosphaerellaceae</taxon>
        <taxon>Fulvia</taxon>
    </lineage>
</organism>
<dbReference type="GeneID" id="71993336"/>